<organism evidence="1 2">
    <name type="scientific">Bradyrhizobium zhanjiangense</name>
    <dbReference type="NCBI Taxonomy" id="1325107"/>
    <lineage>
        <taxon>Bacteria</taxon>
        <taxon>Pseudomonadati</taxon>
        <taxon>Pseudomonadota</taxon>
        <taxon>Alphaproteobacteria</taxon>
        <taxon>Hyphomicrobiales</taxon>
        <taxon>Nitrobacteraceae</taxon>
        <taxon>Bradyrhizobium</taxon>
    </lineage>
</organism>
<dbReference type="RefSeq" id="WP_128941022.1">
    <property type="nucleotide sequence ID" value="NZ_RDRA01000014.1"/>
</dbReference>
<accession>A0ABY0DFM3</accession>
<protein>
    <submittedName>
        <fullName evidence="1">Uncharacterized protein</fullName>
    </submittedName>
</protein>
<evidence type="ECO:0000313" key="2">
    <source>
        <dbReference type="Proteomes" id="UP000289946"/>
    </source>
</evidence>
<dbReference type="EMBL" id="RDRA01000014">
    <property type="protein sequence ID" value="RXG91548.1"/>
    <property type="molecule type" value="Genomic_DNA"/>
</dbReference>
<name>A0ABY0DFM3_9BRAD</name>
<comment type="caution">
    <text evidence="1">The sequence shown here is derived from an EMBL/GenBank/DDBJ whole genome shotgun (WGS) entry which is preliminary data.</text>
</comment>
<evidence type="ECO:0000313" key="1">
    <source>
        <dbReference type="EMBL" id="RXG91548.1"/>
    </source>
</evidence>
<reference evidence="1 2" key="1">
    <citation type="submission" date="2018-10" db="EMBL/GenBank/DDBJ databases">
        <title>Bradyrhizobium sp. nov., isolated from effective nodules of peanut in China.</title>
        <authorList>
            <person name="Li Y."/>
        </authorList>
    </citation>
    <scope>NUCLEOTIDE SEQUENCE [LARGE SCALE GENOMIC DNA]</scope>
    <source>
        <strain evidence="1 2">CCBAU 51781</strain>
    </source>
</reference>
<proteinExistence type="predicted"/>
<dbReference type="Proteomes" id="UP000289946">
    <property type="component" value="Unassembled WGS sequence"/>
</dbReference>
<gene>
    <name evidence="1" type="ORF">EAS62_24010</name>
</gene>
<keyword evidence="2" id="KW-1185">Reference proteome</keyword>
<sequence>MAKDEPRRLSRNETHDLSMIIKDRTKVLRAHAEEQAAACMADFEKQMATVYTFDQDEVWQKATREAQRVVQESQETIAKRCKELGIPPTFAPSISASWQGRGENMLASRRAELRRVAKTSIDAMTKAAITKIEKQALDLRTQVVGMGLLSPDAKMFLESLAPVEESMRALDFHEIEKKLEQEQQLRIADRRRLYGGEG</sequence>